<feature type="region of interest" description="Disordered" evidence="1">
    <location>
        <begin position="1"/>
        <end position="71"/>
    </location>
</feature>
<accession>A0A2M9YSW9</accession>
<reference evidence="2 3" key="1">
    <citation type="submission" date="2017-07" db="EMBL/GenBank/DDBJ databases">
        <title>Leptospira spp. isolated from tropical soils.</title>
        <authorList>
            <person name="Thibeaux R."/>
            <person name="Iraola G."/>
            <person name="Ferres I."/>
            <person name="Bierque E."/>
            <person name="Girault D."/>
            <person name="Soupe-Gilbert M.-E."/>
            <person name="Picardeau M."/>
            <person name="Goarant C."/>
        </authorList>
    </citation>
    <scope>NUCLEOTIDE SEQUENCE [LARGE SCALE GENOMIC DNA]</scope>
    <source>
        <strain evidence="2 3">FH2-B-C1</strain>
    </source>
</reference>
<feature type="compositionally biased region" description="Basic and acidic residues" evidence="1">
    <location>
        <begin position="11"/>
        <end position="30"/>
    </location>
</feature>
<organism evidence="2 3">
    <name type="scientific">Leptospira adleri</name>
    <dbReference type="NCBI Taxonomy" id="2023186"/>
    <lineage>
        <taxon>Bacteria</taxon>
        <taxon>Pseudomonadati</taxon>
        <taxon>Spirochaetota</taxon>
        <taxon>Spirochaetia</taxon>
        <taxon>Leptospirales</taxon>
        <taxon>Leptospiraceae</taxon>
        <taxon>Leptospira</taxon>
    </lineage>
</organism>
<dbReference type="EMBL" id="NPDV01000002">
    <property type="protein sequence ID" value="PJZ54621.1"/>
    <property type="molecule type" value="Genomic_DNA"/>
</dbReference>
<evidence type="ECO:0000313" key="2">
    <source>
        <dbReference type="EMBL" id="PJZ54621.1"/>
    </source>
</evidence>
<feature type="compositionally biased region" description="Basic and acidic residues" evidence="1">
    <location>
        <begin position="37"/>
        <end position="46"/>
    </location>
</feature>
<gene>
    <name evidence="2" type="ORF">CH380_02530</name>
</gene>
<sequence>MSIPGTVLLSRETDSKNEKKSKKINPEKKRTLSKSIQNKDPEESQWKSDLSNGSAPLSHLQIGRSNSISSV</sequence>
<comment type="caution">
    <text evidence="2">The sequence shown here is derived from an EMBL/GenBank/DDBJ whole genome shotgun (WGS) entry which is preliminary data.</text>
</comment>
<proteinExistence type="predicted"/>
<evidence type="ECO:0000256" key="1">
    <source>
        <dbReference type="SAM" id="MobiDB-lite"/>
    </source>
</evidence>
<protein>
    <submittedName>
        <fullName evidence="2">Uncharacterized protein</fullName>
    </submittedName>
</protein>
<name>A0A2M9YSW9_9LEPT</name>
<evidence type="ECO:0000313" key="3">
    <source>
        <dbReference type="Proteomes" id="UP000232188"/>
    </source>
</evidence>
<dbReference type="Proteomes" id="UP000232188">
    <property type="component" value="Unassembled WGS sequence"/>
</dbReference>
<dbReference type="AlphaFoldDB" id="A0A2M9YSW9"/>